<organism evidence="1">
    <name type="scientific">Anguilla anguilla</name>
    <name type="common">European freshwater eel</name>
    <name type="synonym">Muraena anguilla</name>
    <dbReference type="NCBI Taxonomy" id="7936"/>
    <lineage>
        <taxon>Eukaryota</taxon>
        <taxon>Metazoa</taxon>
        <taxon>Chordata</taxon>
        <taxon>Craniata</taxon>
        <taxon>Vertebrata</taxon>
        <taxon>Euteleostomi</taxon>
        <taxon>Actinopterygii</taxon>
        <taxon>Neopterygii</taxon>
        <taxon>Teleostei</taxon>
        <taxon>Anguilliformes</taxon>
        <taxon>Anguillidae</taxon>
        <taxon>Anguilla</taxon>
    </lineage>
</organism>
<protein>
    <submittedName>
        <fullName evidence="1">Uncharacterized protein</fullName>
    </submittedName>
</protein>
<reference evidence="1" key="2">
    <citation type="journal article" date="2015" name="Fish Shellfish Immunol.">
        <title>Early steps in the European eel (Anguilla anguilla)-Vibrio vulnificus interaction in the gills: Role of the RtxA13 toxin.</title>
        <authorList>
            <person name="Callol A."/>
            <person name="Pajuelo D."/>
            <person name="Ebbesson L."/>
            <person name="Teles M."/>
            <person name="MacKenzie S."/>
            <person name="Amaro C."/>
        </authorList>
    </citation>
    <scope>NUCLEOTIDE SEQUENCE</scope>
</reference>
<dbReference type="EMBL" id="GBXM01065574">
    <property type="protein sequence ID" value="JAH43003.1"/>
    <property type="molecule type" value="Transcribed_RNA"/>
</dbReference>
<evidence type="ECO:0000313" key="1">
    <source>
        <dbReference type="EMBL" id="JAH43003.1"/>
    </source>
</evidence>
<reference evidence="1" key="1">
    <citation type="submission" date="2014-11" db="EMBL/GenBank/DDBJ databases">
        <authorList>
            <person name="Amaro Gonzalez C."/>
        </authorList>
    </citation>
    <scope>NUCLEOTIDE SEQUENCE</scope>
</reference>
<accession>A0A0E9SR51</accession>
<proteinExistence type="predicted"/>
<sequence length="38" mass="4622">MQSLSISLQTKSSKFILDFRSRQLHLWHFILPKIMNIY</sequence>
<dbReference type="AlphaFoldDB" id="A0A0E9SR51"/>
<name>A0A0E9SR51_ANGAN</name>